<proteinExistence type="predicted"/>
<reference evidence="2 3" key="1">
    <citation type="journal article" date="2013" name="ISME J.">
        <title>A metabolic model for members of the genus Tetrasphaera involved in enhanced biological phosphorus removal.</title>
        <authorList>
            <person name="Kristiansen R."/>
            <person name="Nguyen H.T.T."/>
            <person name="Saunders A.M."/>
            <person name="Nielsen J.L."/>
            <person name="Wimmer R."/>
            <person name="Le V.Q."/>
            <person name="McIlroy S.J."/>
            <person name="Petrovski S."/>
            <person name="Seviour R.J."/>
            <person name="Calteau A."/>
            <person name="Nielsen K.L."/>
            <person name="Nielsen P.H."/>
        </authorList>
    </citation>
    <scope>NUCLEOTIDE SEQUENCE [LARGE SCALE GENOMIC DNA]</scope>
    <source>
        <strain evidence="2 3">Ben110</strain>
    </source>
</reference>
<gene>
    <name evidence="2" type="ORF">BN11_3340002</name>
</gene>
<feature type="transmembrane region" description="Helical" evidence="1">
    <location>
        <begin position="63"/>
        <end position="83"/>
    </location>
</feature>
<evidence type="ECO:0000256" key="1">
    <source>
        <dbReference type="SAM" id="Phobius"/>
    </source>
</evidence>
<keyword evidence="1" id="KW-0812">Transmembrane</keyword>
<accession>W6K3T5</accession>
<dbReference type="InterPro" id="IPR021449">
    <property type="entry name" value="DUF3099"/>
</dbReference>
<keyword evidence="3" id="KW-1185">Reference proteome</keyword>
<organism evidence="2 3">
    <name type="scientific">Nostocoides australiense Ben110</name>
    <dbReference type="NCBI Taxonomy" id="1193182"/>
    <lineage>
        <taxon>Bacteria</taxon>
        <taxon>Bacillati</taxon>
        <taxon>Actinomycetota</taxon>
        <taxon>Actinomycetes</taxon>
        <taxon>Micrococcales</taxon>
        <taxon>Intrasporangiaceae</taxon>
        <taxon>Nostocoides</taxon>
    </lineage>
</organism>
<dbReference type="STRING" id="1193182.BN11_3340002"/>
<keyword evidence="1" id="KW-0472">Membrane</keyword>
<keyword evidence="1" id="KW-1133">Transmembrane helix</keyword>
<evidence type="ECO:0000313" key="3">
    <source>
        <dbReference type="Proteomes" id="UP000035763"/>
    </source>
</evidence>
<sequence length="119" mass="13021">MHTPLAAYPAYVTRPQPSAQSVTTAPESLREEQGSRIRRYLVMMAIRTICFIAAVPLQGWMRWTAVAAAVVLPYVAVVFANAVKPRAEGTITPVTPVVPMLSHEAEALEGHVVHHPRDP</sequence>
<feature type="transmembrane region" description="Helical" evidence="1">
    <location>
        <begin position="40"/>
        <end position="57"/>
    </location>
</feature>
<protein>
    <recommendedName>
        <fullName evidence="4">DUF3099 domain-containing protein</fullName>
    </recommendedName>
</protein>
<dbReference type="EMBL" id="CAJA01000262">
    <property type="protein sequence ID" value="CCH73824.1"/>
    <property type="molecule type" value="Genomic_DNA"/>
</dbReference>
<comment type="caution">
    <text evidence="2">The sequence shown here is derived from an EMBL/GenBank/DDBJ whole genome shotgun (WGS) entry which is preliminary data.</text>
</comment>
<name>W6K3T5_9MICO</name>
<dbReference type="Pfam" id="PF11298">
    <property type="entry name" value="DUF3099"/>
    <property type="match status" value="1"/>
</dbReference>
<dbReference type="OrthoDB" id="4229919at2"/>
<evidence type="ECO:0000313" key="2">
    <source>
        <dbReference type="EMBL" id="CCH73824.1"/>
    </source>
</evidence>
<evidence type="ECO:0008006" key="4">
    <source>
        <dbReference type="Google" id="ProtNLM"/>
    </source>
</evidence>
<dbReference type="Proteomes" id="UP000035763">
    <property type="component" value="Unassembled WGS sequence"/>
</dbReference>
<dbReference type="AlphaFoldDB" id="W6K3T5"/>